<keyword evidence="2" id="KW-1185">Reference proteome</keyword>
<evidence type="ECO:0000313" key="1">
    <source>
        <dbReference type="EMBL" id="PXV81579.1"/>
    </source>
</evidence>
<gene>
    <name evidence="1" type="ORF">C8R14_11121</name>
</gene>
<accession>A0ABX5MA71</accession>
<protein>
    <submittedName>
        <fullName evidence="1">Uncharacterized protein</fullName>
    </submittedName>
</protein>
<dbReference type="EMBL" id="QICQ01000011">
    <property type="protein sequence ID" value="PXV81579.1"/>
    <property type="molecule type" value="Genomic_DNA"/>
</dbReference>
<comment type="caution">
    <text evidence="1">The sequence shown here is derived from an EMBL/GenBank/DDBJ whole genome shotgun (WGS) entry which is preliminary data.</text>
</comment>
<name>A0ABX5MA71_9PROT</name>
<organism evidence="1 2">
    <name type="scientific">Nitrosomonas eutropha</name>
    <dbReference type="NCBI Taxonomy" id="916"/>
    <lineage>
        <taxon>Bacteria</taxon>
        <taxon>Pseudomonadati</taxon>
        <taxon>Pseudomonadota</taxon>
        <taxon>Betaproteobacteria</taxon>
        <taxon>Nitrosomonadales</taxon>
        <taxon>Nitrosomonadaceae</taxon>
        <taxon>Nitrosomonas</taxon>
    </lineage>
</organism>
<sequence>MLLNLTNNLLYDLAVRATPASFNSPAIPLQLMPGGYEHNPLFFSAAALTFLNGLASDQTFAFTVPDNIKLRYVQSIGNVNGILSTAVRLV</sequence>
<proteinExistence type="predicted"/>
<dbReference type="RefSeq" id="WP_011634769.1">
    <property type="nucleotide sequence ID" value="NZ_FNYF01000045.1"/>
</dbReference>
<evidence type="ECO:0000313" key="2">
    <source>
        <dbReference type="Proteomes" id="UP000247780"/>
    </source>
</evidence>
<reference evidence="1 2" key="1">
    <citation type="submission" date="2018-04" db="EMBL/GenBank/DDBJ databases">
        <title>Active sludge and wastewater microbial communities from Klosterneuburg, Austria.</title>
        <authorList>
            <person name="Wagner M."/>
        </authorList>
    </citation>
    <scope>NUCLEOTIDE SEQUENCE [LARGE SCALE GENOMIC DNA]</scope>
    <source>
        <strain evidence="1 2">Nm 57</strain>
    </source>
</reference>
<dbReference type="Proteomes" id="UP000247780">
    <property type="component" value="Unassembled WGS sequence"/>
</dbReference>